<evidence type="ECO:0000313" key="2">
    <source>
        <dbReference type="EMBL" id="RFS46332.1"/>
    </source>
</evidence>
<dbReference type="RefSeq" id="WP_325051131.1">
    <property type="nucleotide sequence ID" value="NZ_QVFU01000009.1"/>
</dbReference>
<dbReference type="EMBL" id="QVFU01000148">
    <property type="protein sequence ID" value="RFS37699.1"/>
    <property type="molecule type" value="Genomic_DNA"/>
</dbReference>
<dbReference type="AlphaFoldDB" id="A0A372FZX1"/>
<comment type="caution">
    <text evidence="2">The sequence shown here is derived from an EMBL/GenBank/DDBJ whole genome shotgun (WGS) entry which is preliminary data.</text>
</comment>
<accession>A0A372FZX1</accession>
<gene>
    <name evidence="2" type="ORF">D0Q02_11130</name>
    <name evidence="1" type="ORF">D0Q02_31130</name>
</gene>
<proteinExistence type="predicted"/>
<dbReference type="EMBL" id="QVFU01000009">
    <property type="protein sequence ID" value="RFS46332.1"/>
    <property type="molecule type" value="Genomic_DNA"/>
</dbReference>
<feature type="non-terminal residue" evidence="2">
    <location>
        <position position="83"/>
    </location>
</feature>
<sequence length="83" mass="9156">MLPYQLRSVDQELDELLGGLPAISLEGPKGVGKTATAQRRAATVFAMDDATQRELLTADPQRLDRAPAPVLVDEWQREPAVWD</sequence>
<keyword evidence="3" id="KW-1185">Reference proteome</keyword>
<evidence type="ECO:0000313" key="1">
    <source>
        <dbReference type="EMBL" id="RFS37699.1"/>
    </source>
</evidence>
<dbReference type="Proteomes" id="UP000262621">
    <property type="component" value="Unassembled WGS sequence"/>
</dbReference>
<reference evidence="2 3" key="1">
    <citation type="submission" date="2018-08" db="EMBL/GenBank/DDBJ databases">
        <title>Verrucosispora craniellae sp. nov., isolated from a marine sponge in the South China Sea.</title>
        <authorList>
            <person name="Li L."/>
            <person name="Lin H.W."/>
        </authorList>
    </citation>
    <scope>NUCLEOTIDE SEQUENCE [LARGE SCALE GENOMIC DNA]</scope>
    <source>
        <strain evidence="2 3">LHW63014</strain>
    </source>
</reference>
<organism evidence="2 3">
    <name type="scientific">Micromonospora craniellae</name>
    <dbReference type="NCBI Taxonomy" id="2294034"/>
    <lineage>
        <taxon>Bacteria</taxon>
        <taxon>Bacillati</taxon>
        <taxon>Actinomycetota</taxon>
        <taxon>Actinomycetes</taxon>
        <taxon>Micromonosporales</taxon>
        <taxon>Micromonosporaceae</taxon>
        <taxon>Micromonospora</taxon>
    </lineage>
</organism>
<name>A0A372FZX1_9ACTN</name>
<evidence type="ECO:0000313" key="3">
    <source>
        <dbReference type="Proteomes" id="UP000262621"/>
    </source>
</evidence>
<protein>
    <submittedName>
        <fullName evidence="2">AAA family ATPase</fullName>
    </submittedName>
</protein>